<sequence length="244" mass="27053">MALRLIRQANETVRLDVTQGTGWKPAARGKFDASVNAYPELATIQATGCTGLRVYDYDAPGQPFWESTTGTSHTVTVIKTVRRLVVRAENTTDDTEVIMHVVPIPPPYFVRLLRAWRGACHGAKTDWCLWWRSMRGQLRQVGHAARLHDVGHNAGSRNVEKRQGIGDPAARMVQVQTVGQREPDCLTERGRTARRRFTSHYGHGGTGYRHDLSGSGCSERALQGRQAMRVPDGTHADLTTVEVA</sequence>
<dbReference type="KEGG" id="car:cauri_1903"/>
<organism evidence="2 3">
    <name type="scientific">Corynebacterium aurimucosum (strain ATCC 700975 / DSM 44827 / CIP 107346 / CN-1)</name>
    <name type="common">Corynebacterium nigricans</name>
    <dbReference type="NCBI Taxonomy" id="548476"/>
    <lineage>
        <taxon>Bacteria</taxon>
        <taxon>Bacillati</taxon>
        <taxon>Actinomycetota</taxon>
        <taxon>Actinomycetes</taxon>
        <taxon>Mycobacteriales</taxon>
        <taxon>Corynebacteriaceae</taxon>
        <taxon>Corynebacterium</taxon>
    </lineage>
</organism>
<evidence type="ECO:0000313" key="3">
    <source>
        <dbReference type="Proteomes" id="UP000002077"/>
    </source>
</evidence>
<evidence type="ECO:0000313" key="2">
    <source>
        <dbReference type="EMBL" id="ACP33496.1"/>
    </source>
</evidence>
<gene>
    <name evidence="2" type="ordered locus">cauri_1903</name>
</gene>
<dbReference type="HOGENOM" id="CLU_1136545_0_0_11"/>
<protein>
    <submittedName>
        <fullName evidence="2">Uncharacterized protein</fullName>
    </submittedName>
</protein>
<evidence type="ECO:0000256" key="1">
    <source>
        <dbReference type="SAM" id="MobiDB-lite"/>
    </source>
</evidence>
<reference evidence="2 3" key="1">
    <citation type="journal article" date="2010" name="BMC Genomics">
        <title>Complete genome sequence and lifestyle of black-pigmented Corynebacterium aurimucosum ATCC 700975 (formerly C. nigricans CN-1) isolated from a vaginal swab of a woman with spontaneous abortion.</title>
        <authorList>
            <person name="Trost E."/>
            <person name="Gotker S."/>
            <person name="Schneider J."/>
            <person name="Schneiker-Bekel S."/>
            <person name="Szczepanowski R."/>
            <person name="Tilker A."/>
            <person name="Viehoever P."/>
            <person name="Arnold W."/>
            <person name="Bekel T."/>
            <person name="Blom J."/>
            <person name="Gartemann K.H."/>
            <person name="Linke B."/>
            <person name="Goesmann A."/>
            <person name="Puhler A."/>
            <person name="Shukla S.K."/>
            <person name="Tauch A."/>
        </authorList>
    </citation>
    <scope>NUCLEOTIDE SEQUENCE [LARGE SCALE GENOMIC DNA]</scope>
    <source>
        <strain evidence="3">ATCC 700975 / DSM 44827 / CIP 107346 / CN-1</strain>
    </source>
</reference>
<accession>C3PI42</accession>
<dbReference type="AlphaFoldDB" id="C3PI42"/>
<keyword evidence="3" id="KW-1185">Reference proteome</keyword>
<dbReference type="EMBL" id="CP001601">
    <property type="protein sequence ID" value="ACP33496.1"/>
    <property type="molecule type" value="Genomic_DNA"/>
</dbReference>
<dbReference type="STRING" id="548476.cauri_1903"/>
<proteinExistence type="predicted"/>
<dbReference type="Proteomes" id="UP000002077">
    <property type="component" value="Chromosome"/>
</dbReference>
<name>C3PI42_CORA7</name>
<feature type="region of interest" description="Disordered" evidence="1">
    <location>
        <begin position="225"/>
        <end position="244"/>
    </location>
</feature>